<protein>
    <submittedName>
        <fullName evidence="1">Uncharacterized protein</fullName>
    </submittedName>
</protein>
<accession>A0A453APU2</accession>
<dbReference type="AlphaFoldDB" id="A0A453APU2"/>
<keyword evidence="2" id="KW-1185">Reference proteome</keyword>
<dbReference type="EnsemblPlants" id="AET2Gv20220100.14">
    <property type="protein sequence ID" value="AET2Gv20220100.14"/>
    <property type="gene ID" value="AET2Gv20220100"/>
</dbReference>
<dbReference type="Proteomes" id="UP000015105">
    <property type="component" value="Chromosome 2D"/>
</dbReference>
<proteinExistence type="predicted"/>
<reference evidence="2" key="1">
    <citation type="journal article" date="2014" name="Science">
        <title>Ancient hybridizations among the ancestral genomes of bread wheat.</title>
        <authorList>
            <consortium name="International Wheat Genome Sequencing Consortium,"/>
            <person name="Marcussen T."/>
            <person name="Sandve S.R."/>
            <person name="Heier L."/>
            <person name="Spannagl M."/>
            <person name="Pfeifer M."/>
            <person name="Jakobsen K.S."/>
            <person name="Wulff B.B."/>
            <person name="Steuernagel B."/>
            <person name="Mayer K.F."/>
            <person name="Olsen O.A."/>
        </authorList>
    </citation>
    <scope>NUCLEOTIDE SEQUENCE [LARGE SCALE GENOMIC DNA]</scope>
    <source>
        <strain evidence="2">cv. AL8/78</strain>
    </source>
</reference>
<organism evidence="1 2">
    <name type="scientific">Aegilops tauschii subsp. strangulata</name>
    <name type="common">Goatgrass</name>
    <dbReference type="NCBI Taxonomy" id="200361"/>
    <lineage>
        <taxon>Eukaryota</taxon>
        <taxon>Viridiplantae</taxon>
        <taxon>Streptophyta</taxon>
        <taxon>Embryophyta</taxon>
        <taxon>Tracheophyta</taxon>
        <taxon>Spermatophyta</taxon>
        <taxon>Magnoliopsida</taxon>
        <taxon>Liliopsida</taxon>
        <taxon>Poales</taxon>
        <taxon>Poaceae</taxon>
        <taxon>BOP clade</taxon>
        <taxon>Pooideae</taxon>
        <taxon>Triticodae</taxon>
        <taxon>Triticeae</taxon>
        <taxon>Triticinae</taxon>
        <taxon>Aegilops</taxon>
    </lineage>
</organism>
<reference evidence="2" key="2">
    <citation type="journal article" date="2017" name="Nat. Plants">
        <title>The Aegilops tauschii genome reveals multiple impacts of transposons.</title>
        <authorList>
            <person name="Zhao G."/>
            <person name="Zou C."/>
            <person name="Li K."/>
            <person name="Wang K."/>
            <person name="Li T."/>
            <person name="Gao L."/>
            <person name="Zhang X."/>
            <person name="Wang H."/>
            <person name="Yang Z."/>
            <person name="Liu X."/>
            <person name="Jiang W."/>
            <person name="Mao L."/>
            <person name="Kong X."/>
            <person name="Jiao Y."/>
            <person name="Jia J."/>
        </authorList>
    </citation>
    <scope>NUCLEOTIDE SEQUENCE [LARGE SCALE GENOMIC DNA]</scope>
    <source>
        <strain evidence="2">cv. AL8/78</strain>
    </source>
</reference>
<reference evidence="1" key="4">
    <citation type="submission" date="2019-03" db="UniProtKB">
        <authorList>
            <consortium name="EnsemblPlants"/>
        </authorList>
    </citation>
    <scope>IDENTIFICATION</scope>
</reference>
<evidence type="ECO:0000313" key="1">
    <source>
        <dbReference type="EnsemblPlants" id="AET2Gv20220100.14"/>
    </source>
</evidence>
<sequence length="68" mass="7892">AEEAKLFKYPFPYLYDESLKKLLRVFEQSAHQSSTCSKRMGEGHLNFFTMGNLMIQDPVTMCQSPEEI</sequence>
<dbReference type="Gramene" id="AET2Gv20220100.14">
    <property type="protein sequence ID" value="AET2Gv20220100.14"/>
    <property type="gene ID" value="AET2Gv20220100"/>
</dbReference>
<name>A0A453APU2_AEGTS</name>
<reference evidence="1" key="3">
    <citation type="journal article" date="2017" name="Nature">
        <title>Genome sequence of the progenitor of the wheat D genome Aegilops tauschii.</title>
        <authorList>
            <person name="Luo M.C."/>
            <person name="Gu Y.Q."/>
            <person name="Puiu D."/>
            <person name="Wang H."/>
            <person name="Twardziok S.O."/>
            <person name="Deal K.R."/>
            <person name="Huo N."/>
            <person name="Zhu T."/>
            <person name="Wang L."/>
            <person name="Wang Y."/>
            <person name="McGuire P.E."/>
            <person name="Liu S."/>
            <person name="Long H."/>
            <person name="Ramasamy R.K."/>
            <person name="Rodriguez J.C."/>
            <person name="Van S.L."/>
            <person name="Yuan L."/>
            <person name="Wang Z."/>
            <person name="Xia Z."/>
            <person name="Xiao L."/>
            <person name="Anderson O.D."/>
            <person name="Ouyang S."/>
            <person name="Liang Y."/>
            <person name="Zimin A.V."/>
            <person name="Pertea G."/>
            <person name="Qi P."/>
            <person name="Bennetzen J.L."/>
            <person name="Dai X."/>
            <person name="Dawson M.W."/>
            <person name="Muller H.G."/>
            <person name="Kugler K."/>
            <person name="Rivarola-Duarte L."/>
            <person name="Spannagl M."/>
            <person name="Mayer K.F.X."/>
            <person name="Lu F.H."/>
            <person name="Bevan M.W."/>
            <person name="Leroy P."/>
            <person name="Li P."/>
            <person name="You F.M."/>
            <person name="Sun Q."/>
            <person name="Liu Z."/>
            <person name="Lyons E."/>
            <person name="Wicker T."/>
            <person name="Salzberg S.L."/>
            <person name="Devos K.M."/>
            <person name="Dvorak J."/>
        </authorList>
    </citation>
    <scope>NUCLEOTIDE SEQUENCE [LARGE SCALE GENOMIC DNA]</scope>
    <source>
        <strain evidence="1">cv. AL8/78</strain>
    </source>
</reference>
<evidence type="ECO:0000313" key="2">
    <source>
        <dbReference type="Proteomes" id="UP000015105"/>
    </source>
</evidence>
<reference evidence="1" key="5">
    <citation type="journal article" date="2021" name="G3 (Bethesda)">
        <title>Aegilops tauschii genome assembly Aet v5.0 features greater sequence contiguity and improved annotation.</title>
        <authorList>
            <person name="Wang L."/>
            <person name="Zhu T."/>
            <person name="Rodriguez J.C."/>
            <person name="Deal K.R."/>
            <person name="Dubcovsky J."/>
            <person name="McGuire P.E."/>
            <person name="Lux T."/>
            <person name="Spannagl M."/>
            <person name="Mayer K.F.X."/>
            <person name="Baldrich P."/>
            <person name="Meyers B.C."/>
            <person name="Huo N."/>
            <person name="Gu Y.Q."/>
            <person name="Zhou H."/>
            <person name="Devos K.M."/>
            <person name="Bennetzen J.L."/>
            <person name="Unver T."/>
            <person name="Budak H."/>
            <person name="Gulick P.J."/>
            <person name="Galiba G."/>
            <person name="Kalapos B."/>
            <person name="Nelson D.R."/>
            <person name="Li P."/>
            <person name="You F.M."/>
            <person name="Luo M.C."/>
            <person name="Dvorak J."/>
        </authorList>
    </citation>
    <scope>NUCLEOTIDE SEQUENCE [LARGE SCALE GENOMIC DNA]</scope>
    <source>
        <strain evidence="1">cv. AL8/78</strain>
    </source>
</reference>